<dbReference type="FunFam" id="1.10.10.10:FF:000001">
    <property type="entry name" value="LysR family transcriptional regulator"/>
    <property type="match status" value="1"/>
</dbReference>
<dbReference type="PROSITE" id="PS50931">
    <property type="entry name" value="HTH_LYSR"/>
    <property type="match status" value="1"/>
</dbReference>
<evidence type="ECO:0000259" key="5">
    <source>
        <dbReference type="PROSITE" id="PS50931"/>
    </source>
</evidence>
<dbReference type="SUPFAM" id="SSF46785">
    <property type="entry name" value="Winged helix' DNA-binding domain"/>
    <property type="match status" value="1"/>
</dbReference>
<dbReference type="PANTHER" id="PTHR30126:SF77">
    <property type="entry name" value="TRANSCRIPTIONAL REGULATORY PROTEIN"/>
    <property type="match status" value="1"/>
</dbReference>
<evidence type="ECO:0000313" key="7">
    <source>
        <dbReference type="Proteomes" id="UP000692896"/>
    </source>
</evidence>
<dbReference type="PRINTS" id="PR00039">
    <property type="entry name" value="HTHLYSR"/>
</dbReference>
<name>A0A944HB74_PSEFL</name>
<dbReference type="InterPro" id="IPR005119">
    <property type="entry name" value="LysR_subst-bd"/>
</dbReference>
<organism evidence="6 7">
    <name type="scientific">Pseudomonas fluorescens</name>
    <dbReference type="NCBI Taxonomy" id="294"/>
    <lineage>
        <taxon>Bacteria</taxon>
        <taxon>Pseudomonadati</taxon>
        <taxon>Pseudomonadota</taxon>
        <taxon>Gammaproteobacteria</taxon>
        <taxon>Pseudomonadales</taxon>
        <taxon>Pseudomonadaceae</taxon>
        <taxon>Pseudomonas</taxon>
    </lineage>
</organism>
<dbReference type="InterPro" id="IPR036390">
    <property type="entry name" value="WH_DNA-bd_sf"/>
</dbReference>
<dbReference type="GO" id="GO:0003700">
    <property type="term" value="F:DNA-binding transcription factor activity"/>
    <property type="evidence" value="ECO:0007669"/>
    <property type="project" value="InterPro"/>
</dbReference>
<evidence type="ECO:0000256" key="2">
    <source>
        <dbReference type="ARBA" id="ARBA00023015"/>
    </source>
</evidence>
<dbReference type="Gene3D" id="3.40.190.290">
    <property type="match status" value="1"/>
</dbReference>
<proteinExistence type="inferred from homology"/>
<evidence type="ECO:0000313" key="6">
    <source>
        <dbReference type="EMBL" id="MBT2327776.1"/>
    </source>
</evidence>
<protein>
    <submittedName>
        <fullName evidence="6">LysR family transcriptional regulator</fullName>
    </submittedName>
</protein>
<gene>
    <name evidence="6" type="ORF">J7E47_03465</name>
</gene>
<evidence type="ECO:0000256" key="1">
    <source>
        <dbReference type="ARBA" id="ARBA00009437"/>
    </source>
</evidence>
<evidence type="ECO:0000256" key="4">
    <source>
        <dbReference type="ARBA" id="ARBA00023163"/>
    </source>
</evidence>
<dbReference type="PANTHER" id="PTHR30126">
    <property type="entry name" value="HTH-TYPE TRANSCRIPTIONAL REGULATOR"/>
    <property type="match status" value="1"/>
</dbReference>
<dbReference type="AlphaFoldDB" id="A0A944HB74"/>
<dbReference type="EMBL" id="JAGGOB010000008">
    <property type="protein sequence ID" value="MBT2327776.1"/>
    <property type="molecule type" value="Genomic_DNA"/>
</dbReference>
<dbReference type="RefSeq" id="WP_214917087.1">
    <property type="nucleotide sequence ID" value="NZ_JAGGNX010000019.1"/>
</dbReference>
<dbReference type="GO" id="GO:0000976">
    <property type="term" value="F:transcription cis-regulatory region binding"/>
    <property type="evidence" value="ECO:0007669"/>
    <property type="project" value="TreeGrafter"/>
</dbReference>
<sequence>MATLKQLRALVAIVDLGTFEAAAQRLGIAQSAVSRQIQDLEEWFGFALFDRSSRAARITFEAGEVIDQARKVLLQYDVLESSLMSNEVLSRHLRIGITELSALTWLPRFVATMAEKYPRVRVEPEVELSVRLKDNLINGQLDLIVVPDAFSHNGVIKSPLGEVINGWYAAPSLAPPEGEVELTELSHFTLLAQGNLSGSGVLMEEWLSTQNLKPVSLIPSNSLVALVGLTISGLGISYLPHCIASGFVDAGRLREIQTVPSLPTVNYVALVRADTYSPFYRAVVQIAKATCQFTEAFMGATAGPGQKRNL</sequence>
<dbReference type="InterPro" id="IPR036388">
    <property type="entry name" value="WH-like_DNA-bd_sf"/>
</dbReference>
<accession>A0A944HB74</accession>
<comment type="caution">
    <text evidence="6">The sequence shown here is derived from an EMBL/GenBank/DDBJ whole genome shotgun (WGS) entry which is preliminary data.</text>
</comment>
<dbReference type="Gene3D" id="1.10.10.10">
    <property type="entry name" value="Winged helix-like DNA-binding domain superfamily/Winged helix DNA-binding domain"/>
    <property type="match status" value="1"/>
</dbReference>
<dbReference type="CDD" id="cd05466">
    <property type="entry name" value="PBP2_LTTR_substrate"/>
    <property type="match status" value="1"/>
</dbReference>
<feature type="domain" description="HTH lysR-type" evidence="5">
    <location>
        <begin position="1"/>
        <end position="59"/>
    </location>
</feature>
<dbReference type="InterPro" id="IPR000847">
    <property type="entry name" value="LysR_HTH_N"/>
</dbReference>
<reference evidence="6" key="1">
    <citation type="submission" date="2021-03" db="EMBL/GenBank/DDBJ databases">
        <title>Genomic analysis provides insights into the functional capacity of soil bacteria communities inhabiting an altitudinal gradient in the Atacama Desert.</title>
        <authorList>
            <person name="Gonzalez M."/>
            <person name="Maldonado J."/>
            <person name="Maza F."/>
            <person name="Hodar C."/>
            <person name="Cortes M."/>
            <person name="Palma R."/>
            <person name="Andreani C."/>
            <person name="Gaete A."/>
            <person name="Vasquez-Dean J."/>
            <person name="Acuna V."/>
            <person name="Aguado M."/>
            <person name="Mandakovic D."/>
            <person name="Latorre M."/>
            <person name="Orellana A."/>
            <person name="Gutierrez R."/>
            <person name="Montecino M."/>
            <person name="Allende M."/>
            <person name="Maass A."/>
            <person name="Cambiazo V."/>
        </authorList>
    </citation>
    <scope>NUCLEOTIDE SEQUENCE</scope>
    <source>
        <strain evidence="6">ISL-25</strain>
    </source>
</reference>
<dbReference type="Proteomes" id="UP000692896">
    <property type="component" value="Unassembled WGS sequence"/>
</dbReference>
<keyword evidence="4" id="KW-0804">Transcription</keyword>
<comment type="similarity">
    <text evidence="1">Belongs to the LysR transcriptional regulatory family.</text>
</comment>
<keyword evidence="2" id="KW-0805">Transcription regulation</keyword>
<evidence type="ECO:0000256" key="3">
    <source>
        <dbReference type="ARBA" id="ARBA00023125"/>
    </source>
</evidence>
<dbReference type="Pfam" id="PF00126">
    <property type="entry name" value="HTH_1"/>
    <property type="match status" value="1"/>
</dbReference>
<dbReference type="SUPFAM" id="SSF53850">
    <property type="entry name" value="Periplasmic binding protein-like II"/>
    <property type="match status" value="1"/>
</dbReference>
<dbReference type="Pfam" id="PF03466">
    <property type="entry name" value="LysR_substrate"/>
    <property type="match status" value="1"/>
</dbReference>
<keyword evidence="3" id="KW-0238">DNA-binding</keyword>